<protein>
    <recommendedName>
        <fullName evidence="4">Competence protein ComGG</fullName>
    </recommendedName>
</protein>
<feature type="transmembrane region" description="Helical" evidence="1">
    <location>
        <begin position="6"/>
        <end position="28"/>
    </location>
</feature>
<keyword evidence="1" id="KW-0812">Transmembrane</keyword>
<evidence type="ECO:0008006" key="4">
    <source>
        <dbReference type="Google" id="ProtNLM"/>
    </source>
</evidence>
<dbReference type="EMBL" id="JAEDXU010000001">
    <property type="protein sequence ID" value="MBP1045218.1"/>
    <property type="molecule type" value="Genomic_DNA"/>
</dbReference>
<dbReference type="NCBIfam" id="NF041014">
    <property type="entry name" value="pilin_ComGG_2"/>
    <property type="match status" value="1"/>
</dbReference>
<proteinExistence type="predicted"/>
<dbReference type="InterPro" id="IPR047665">
    <property type="entry name" value="ComGG_streptococcus-type"/>
</dbReference>
<name>A0ABS4CG79_9ENTE</name>
<reference evidence="2 3" key="1">
    <citation type="submission" date="2020-12" db="EMBL/GenBank/DDBJ databases">
        <title>Vagococcus allomyrinae sp. nov. and Enterococcus lavae sp. nov., isolated from the larvae of Allomyrina dichotoma.</title>
        <authorList>
            <person name="Lee S.D."/>
        </authorList>
    </citation>
    <scope>NUCLEOTIDE SEQUENCE [LARGE SCALE GENOMIC DNA]</scope>
    <source>
        <strain evidence="2 3">BWM-S5</strain>
    </source>
</reference>
<keyword evidence="3" id="KW-1185">Reference proteome</keyword>
<accession>A0ABS4CG79</accession>
<dbReference type="Proteomes" id="UP000673375">
    <property type="component" value="Unassembled WGS sequence"/>
</dbReference>
<sequence length="106" mass="12258">MKKNQGSVLLAVLLFFYLFSLFFLLMVIDYRLTHSYSESTQNFYTAAIIKAMFLSDFTDEGESAGRQSYSEGTVEYWREEEVVKLIITVAGKHYTFHEKLEGQSSD</sequence>
<evidence type="ECO:0000313" key="3">
    <source>
        <dbReference type="Proteomes" id="UP000673375"/>
    </source>
</evidence>
<dbReference type="RefSeq" id="WP_209555997.1">
    <property type="nucleotide sequence ID" value="NZ_JAEDXU010000001.1"/>
</dbReference>
<gene>
    <name evidence="2" type="ORF">I6N96_02930</name>
</gene>
<evidence type="ECO:0000256" key="1">
    <source>
        <dbReference type="SAM" id="Phobius"/>
    </source>
</evidence>
<comment type="caution">
    <text evidence="2">The sequence shown here is derived from an EMBL/GenBank/DDBJ whole genome shotgun (WGS) entry which is preliminary data.</text>
</comment>
<evidence type="ECO:0000313" key="2">
    <source>
        <dbReference type="EMBL" id="MBP1045218.1"/>
    </source>
</evidence>
<organism evidence="2 3">
    <name type="scientific">Enterococcus larvae</name>
    <dbReference type="NCBI Taxonomy" id="2794352"/>
    <lineage>
        <taxon>Bacteria</taxon>
        <taxon>Bacillati</taxon>
        <taxon>Bacillota</taxon>
        <taxon>Bacilli</taxon>
        <taxon>Lactobacillales</taxon>
        <taxon>Enterococcaceae</taxon>
        <taxon>Enterococcus</taxon>
    </lineage>
</organism>
<keyword evidence="1" id="KW-0472">Membrane</keyword>
<keyword evidence="1" id="KW-1133">Transmembrane helix</keyword>